<evidence type="ECO:0000313" key="5">
    <source>
        <dbReference type="Proteomes" id="UP001187346"/>
    </source>
</evidence>
<dbReference type="Proteomes" id="UP001187346">
    <property type="component" value="Unassembled WGS sequence"/>
</dbReference>
<comment type="caution">
    <text evidence="4">The sequence shown here is derived from an EMBL/GenBank/DDBJ whole genome shotgun (WGS) entry which is preliminary data.</text>
</comment>
<dbReference type="PANTHER" id="PTHR30036:SF7">
    <property type="entry name" value="ABC TRANSPORTER PERIPLASMIC-BINDING PROTEIN YPHF"/>
    <property type="match status" value="1"/>
</dbReference>
<dbReference type="InterPro" id="IPR050555">
    <property type="entry name" value="Bact_Solute-Bind_Prot2"/>
</dbReference>
<comment type="subcellular location">
    <subcellularLocation>
        <location evidence="1">Cell envelope</location>
    </subcellularLocation>
</comment>
<evidence type="ECO:0000256" key="1">
    <source>
        <dbReference type="ARBA" id="ARBA00004196"/>
    </source>
</evidence>
<dbReference type="CDD" id="cd06312">
    <property type="entry name" value="PBP1_ABC_sugar_binding-like"/>
    <property type="match status" value="1"/>
</dbReference>
<evidence type="ECO:0000313" key="4">
    <source>
        <dbReference type="EMBL" id="MDV7214594.1"/>
    </source>
</evidence>
<evidence type="ECO:0000256" key="2">
    <source>
        <dbReference type="ARBA" id="ARBA00007639"/>
    </source>
</evidence>
<proteinExistence type="inferred from homology"/>
<reference evidence="4 5" key="1">
    <citation type="submission" date="2023-10" db="EMBL/GenBank/DDBJ databases">
        <title>Characterization of rhizosphere-enriched actinobacteria from wheat plants lab-grown on chernevaya soil.</title>
        <authorList>
            <person name="Tikhonova E.N."/>
            <person name="Konopkin A."/>
            <person name="Kravchenko I.K."/>
        </authorList>
    </citation>
    <scope>NUCLEOTIDE SEQUENCE [LARGE SCALE GENOMIC DNA]</scope>
    <source>
        <strain evidence="4 5">RR29</strain>
    </source>
</reference>
<accession>A0ABU4F1Y5</accession>
<dbReference type="InterPro" id="IPR028082">
    <property type="entry name" value="Peripla_BP_I"/>
</dbReference>
<dbReference type="RefSeq" id="WP_266865983.1">
    <property type="nucleotide sequence ID" value="NZ_JAPEMW010000001.1"/>
</dbReference>
<gene>
    <name evidence="4" type="ORF">R5A26_01370</name>
</gene>
<protein>
    <submittedName>
        <fullName evidence="4">Sugar ABC transporter substrate-binding protein</fullName>
    </submittedName>
</protein>
<comment type="similarity">
    <text evidence="2">Belongs to the bacterial solute-binding protein 2 family.</text>
</comment>
<organism evidence="4 5">
    <name type="scientific">Streptomyces prunicolor</name>
    <dbReference type="NCBI Taxonomy" id="67348"/>
    <lineage>
        <taxon>Bacteria</taxon>
        <taxon>Bacillati</taxon>
        <taxon>Actinomycetota</taxon>
        <taxon>Actinomycetes</taxon>
        <taxon>Kitasatosporales</taxon>
        <taxon>Streptomycetaceae</taxon>
        <taxon>Streptomyces</taxon>
    </lineage>
</organism>
<evidence type="ECO:0000259" key="3">
    <source>
        <dbReference type="Pfam" id="PF13407"/>
    </source>
</evidence>
<keyword evidence="5" id="KW-1185">Reference proteome</keyword>
<dbReference type="Gene3D" id="3.40.50.2300">
    <property type="match status" value="2"/>
</dbReference>
<dbReference type="EMBL" id="JAWMAJ010000003">
    <property type="protein sequence ID" value="MDV7214594.1"/>
    <property type="molecule type" value="Genomic_DNA"/>
</dbReference>
<dbReference type="SUPFAM" id="SSF53822">
    <property type="entry name" value="Periplasmic binding protein-like I"/>
    <property type="match status" value="1"/>
</dbReference>
<sequence>MNTTSAHHPDPRPRSRRVLPVVAVAAATALTLAGCSSGSGGKKSADSAADASVGKASTPRMTIAMVTHAPSGDTFWDTIRKGAEAAAAKDNVKLVYSNDENAGDQANLVQNAIDQKVDGIAVTLAKPDAMKAVVAKAEQAGIPVVGFNAGLSDWQKQGLLSFFGQDESVSGQALGTKLNSTGVKHAVCVIQAQGDVNLEQRCAGVKKTFSGKTDILYVNGTDMPSVKSTITAKLSQDKTIDEIVTLGAPFALTAVQSLSDAGSKAKVATFDLNANLISAIEKGSIQFAVDQQPYLQGYLAVDSLWLYKTNGNYSGGGEEPVLTGPAFVDKANVEAVAKFAAKGTR</sequence>
<name>A0ABU4F1Y5_9ACTN</name>
<dbReference type="PANTHER" id="PTHR30036">
    <property type="entry name" value="D-XYLOSE-BINDING PERIPLASMIC PROTEIN"/>
    <property type="match status" value="1"/>
</dbReference>
<dbReference type="InterPro" id="IPR025997">
    <property type="entry name" value="SBP_2_dom"/>
</dbReference>
<dbReference type="Pfam" id="PF13407">
    <property type="entry name" value="Peripla_BP_4"/>
    <property type="match status" value="1"/>
</dbReference>
<feature type="domain" description="Periplasmic binding protein" evidence="3">
    <location>
        <begin position="63"/>
        <end position="307"/>
    </location>
</feature>